<feature type="compositionally biased region" description="Polar residues" evidence="10">
    <location>
        <begin position="1"/>
        <end position="10"/>
    </location>
</feature>
<keyword evidence="7 9" id="KW-0539">Nucleus</keyword>
<gene>
    <name evidence="12" type="ORF">XA68_15915</name>
</gene>
<dbReference type="PANTHER" id="PTHR12809">
    <property type="entry name" value="MEDIATOR COMPLEX SUBUNIT"/>
    <property type="match status" value="1"/>
</dbReference>
<dbReference type="Proteomes" id="UP000037136">
    <property type="component" value="Unassembled WGS sequence"/>
</dbReference>
<dbReference type="AlphaFoldDB" id="A0A2A9PKL1"/>
<evidence type="ECO:0000259" key="11">
    <source>
        <dbReference type="Pfam" id="PF08638"/>
    </source>
</evidence>
<evidence type="ECO:0000256" key="6">
    <source>
        <dbReference type="ARBA" id="ARBA00023163"/>
    </source>
</evidence>
<keyword evidence="5 9" id="KW-0010">Activator</keyword>
<keyword evidence="13" id="KW-1185">Reference proteome</keyword>
<keyword evidence="4 9" id="KW-0805">Transcription regulation</keyword>
<evidence type="ECO:0000256" key="10">
    <source>
        <dbReference type="SAM" id="MobiDB-lite"/>
    </source>
</evidence>
<evidence type="ECO:0000256" key="3">
    <source>
        <dbReference type="ARBA" id="ARBA00019619"/>
    </source>
</evidence>
<dbReference type="GO" id="GO:0003712">
    <property type="term" value="F:transcription coregulator activity"/>
    <property type="evidence" value="ECO:0007669"/>
    <property type="project" value="UniProtKB-UniRule"/>
</dbReference>
<evidence type="ECO:0000256" key="4">
    <source>
        <dbReference type="ARBA" id="ARBA00023015"/>
    </source>
</evidence>
<feature type="region of interest" description="Disordered" evidence="10">
    <location>
        <begin position="1"/>
        <end position="29"/>
    </location>
</feature>
<evidence type="ECO:0000256" key="8">
    <source>
        <dbReference type="ARBA" id="ARBA00032007"/>
    </source>
</evidence>
<dbReference type="STRING" id="268505.A0A2A9PKL1"/>
<evidence type="ECO:0000256" key="9">
    <source>
        <dbReference type="RuleBase" id="RU365082"/>
    </source>
</evidence>
<proteinExistence type="inferred from homology"/>
<evidence type="ECO:0000256" key="2">
    <source>
        <dbReference type="ARBA" id="ARBA00007813"/>
    </source>
</evidence>
<organism evidence="12 13">
    <name type="scientific">Ophiocordyceps unilateralis</name>
    <name type="common">Zombie-ant fungus</name>
    <name type="synonym">Torrubia unilateralis</name>
    <dbReference type="NCBI Taxonomy" id="268505"/>
    <lineage>
        <taxon>Eukaryota</taxon>
        <taxon>Fungi</taxon>
        <taxon>Dikarya</taxon>
        <taxon>Ascomycota</taxon>
        <taxon>Pezizomycotina</taxon>
        <taxon>Sordariomycetes</taxon>
        <taxon>Hypocreomycetidae</taxon>
        <taxon>Hypocreales</taxon>
        <taxon>Ophiocordycipitaceae</taxon>
        <taxon>Ophiocordyceps</taxon>
    </lineage>
</organism>
<name>A0A2A9PKL1_OPHUN</name>
<reference evidence="12 13" key="2">
    <citation type="journal article" date="2017" name="Sci. Rep.">
        <title>Ant-infecting Ophiocordyceps genomes reveal a high diversity of potential behavioral manipulation genes and a possible major role for enterotoxins.</title>
        <authorList>
            <person name="de Bekker C."/>
            <person name="Ohm R.A."/>
            <person name="Evans H.C."/>
            <person name="Brachmann A."/>
            <person name="Hughes D.P."/>
        </authorList>
    </citation>
    <scope>NUCLEOTIDE SEQUENCE [LARGE SCALE GENOMIC DNA]</scope>
    <source>
        <strain evidence="12 13">SC16a</strain>
    </source>
</reference>
<reference evidence="12 13" key="1">
    <citation type="journal article" date="2015" name="BMC Genomics">
        <title>Gene expression during zombie ant biting behavior reflects the complexity underlying fungal parasitic behavioral manipulation.</title>
        <authorList>
            <person name="de Bekker C."/>
            <person name="Ohm R.A."/>
            <person name="Loreto R.G."/>
            <person name="Sebastian A."/>
            <person name="Albert I."/>
            <person name="Merrow M."/>
            <person name="Brachmann A."/>
            <person name="Hughes D.P."/>
        </authorList>
    </citation>
    <scope>NUCLEOTIDE SEQUENCE [LARGE SCALE GENOMIC DNA]</scope>
    <source>
        <strain evidence="12 13">SC16a</strain>
    </source>
</reference>
<evidence type="ECO:0000313" key="13">
    <source>
        <dbReference type="Proteomes" id="UP000037136"/>
    </source>
</evidence>
<protein>
    <recommendedName>
        <fullName evidence="3 9">Mediator of RNA polymerase II transcription subunit 14</fullName>
    </recommendedName>
    <alternativeName>
        <fullName evidence="8 9">Mediator complex subunit 14</fullName>
    </alternativeName>
</protein>
<dbReference type="GO" id="GO:0016592">
    <property type="term" value="C:mediator complex"/>
    <property type="evidence" value="ECO:0007669"/>
    <property type="project" value="UniProtKB-UniRule"/>
</dbReference>
<dbReference type="GO" id="GO:0006357">
    <property type="term" value="P:regulation of transcription by RNA polymerase II"/>
    <property type="evidence" value="ECO:0007669"/>
    <property type="project" value="InterPro"/>
</dbReference>
<dbReference type="Pfam" id="PF26204">
    <property type="entry name" value="Med14_fung"/>
    <property type="match status" value="1"/>
</dbReference>
<comment type="subcellular location">
    <subcellularLocation>
        <location evidence="1 9">Nucleus</location>
    </subcellularLocation>
</comment>
<comment type="function">
    <text evidence="9">Component of the Mediator complex, a coactivator involved in the regulated transcription of nearly all RNA polymerase II-dependent genes. Mediator functions as a bridge to convey information from gene-specific regulatory proteins to the basal RNA polymerase II transcription machinery. Mediator is recruited to promoters by direct interactions with regulatory proteins and serves as a scaffold for the assembly of a functional preinitiation complex with RNA polymerase II and the general transcription factors.</text>
</comment>
<evidence type="ECO:0000256" key="1">
    <source>
        <dbReference type="ARBA" id="ARBA00004123"/>
    </source>
</evidence>
<feature type="domain" description="Mediator complex subunit MED14 N-terminal" evidence="11">
    <location>
        <begin position="41"/>
        <end position="250"/>
    </location>
</feature>
<feature type="compositionally biased region" description="Low complexity" evidence="10">
    <location>
        <begin position="15"/>
        <end position="26"/>
    </location>
</feature>
<dbReference type="OrthoDB" id="205099at2759"/>
<sequence length="1017" mass="113564">MALASNNGDGSVNGAPEPSSARPPSRMNDLPDEIIHITQGFIPLSLLLTRLAQTSHNALQEKIAELAKMPLPAASVNGNATAALDDTSTENLRKKGALASFAQDLHGKWLKALVITEWSRKSEMVSKLIDLKFHIDQQRILYDACLDNVVNVKRDLTFARMPSPDLKTALQILSSGSAPWMPDLNYIEPPRLTPREQLKWINDLNTLLSLRLNLDDYDKIPPQFKNYDIASGRVTFNVDGEFQVDLTIADEDFEKQFWFIDFRYDFRPAPSSLSPSLRSYLEGCVNEALSKDGLVGCYRCLHEFVLTFKINELKRQAIKLSRSSWTGTLSVEPLNRALAIQYWTSRAATTGTKSWILLAVNSGRKPDGSIDDRATSFIVAKWYRDGKEMKDIDIDLDLKRLSAESLLTDVIGRHIEYILTSVHDKLLTAARYKDRDAGMVLDVSRSDPATSSLSIQVGFRGKTALMVEPMTGVFALKPQSKFTVQYEHQLNNGRNLADDGAACLENVRCSVMEDEINRRGSLMGWTARKPPLTMEETKSATKLRAWTRVLWLQKDGWGASWFMAVFLGLGSDEWWLLEVNRTEAGRSVKYKGKLPLPKGHADLSEELWNNLSIFTTGMITQSIDVRELHRQKIKSRSSDSTDLSLSQPVRLPSIEIPLSAVFPSMVSGGKAKDESAREGDLSADNIDLFSLMQKYTGAALTLRRAWADDMLLLNFSGIQCMPRTGADGSPANELICLSDAVMRVRKPSRFAGLKGLVDRGVVYNPRRGEFSLQIRRRMGEPILDALKSRIKAVDRFVNLFEALANAGGAVSTELMTLGRVTFCYGNTADEEDEQGNETRRLSLDLSKDEMEVELGSGNPHLRAMDLMRRLVNSDGGIGALMAWLPASLPALRAVAELESNWDELEADKRGRVEFAMKSMAWMSIGYEIANKRVTLELRMRRRRDEAWWHMWRSDASTDDEFDEALKPIWTGHGDGWQGLTTGAVGRPEGGVGVMLLAADEAIRGRVVEPSRHVVVLD</sequence>
<comment type="subunit">
    <text evidence="9">Component of the Mediator complex.</text>
</comment>
<comment type="similarity">
    <text evidence="2 9">Belongs to the Mediator complex subunit 14 family.</text>
</comment>
<dbReference type="Pfam" id="PF08638">
    <property type="entry name" value="Med14"/>
    <property type="match status" value="1"/>
</dbReference>
<evidence type="ECO:0000313" key="12">
    <source>
        <dbReference type="EMBL" id="PFH61899.1"/>
    </source>
</evidence>
<dbReference type="InterPro" id="IPR013947">
    <property type="entry name" value="Mediator_Med14"/>
</dbReference>
<keyword evidence="6 9" id="KW-0804">Transcription</keyword>
<dbReference type="InterPro" id="IPR055122">
    <property type="entry name" value="Med14_N"/>
</dbReference>
<evidence type="ECO:0000256" key="5">
    <source>
        <dbReference type="ARBA" id="ARBA00023159"/>
    </source>
</evidence>
<comment type="caution">
    <text evidence="12">The sequence shown here is derived from an EMBL/GenBank/DDBJ whole genome shotgun (WGS) entry which is preliminary data.</text>
</comment>
<evidence type="ECO:0000256" key="7">
    <source>
        <dbReference type="ARBA" id="ARBA00023242"/>
    </source>
</evidence>
<accession>A0A2A9PKL1</accession>
<dbReference type="PANTHER" id="PTHR12809:SF2">
    <property type="entry name" value="MEDIATOR OF RNA POLYMERASE II TRANSCRIPTION SUBUNIT 14"/>
    <property type="match status" value="1"/>
</dbReference>
<dbReference type="EMBL" id="LAZP02000050">
    <property type="protein sequence ID" value="PFH61899.1"/>
    <property type="molecule type" value="Genomic_DNA"/>
</dbReference>
<dbReference type="GO" id="GO:0070847">
    <property type="term" value="C:core mediator complex"/>
    <property type="evidence" value="ECO:0007669"/>
    <property type="project" value="TreeGrafter"/>
</dbReference>